<dbReference type="InterPro" id="IPR029063">
    <property type="entry name" value="SAM-dependent_MTases_sf"/>
</dbReference>
<dbReference type="GO" id="GO:0008168">
    <property type="term" value="F:methyltransferase activity"/>
    <property type="evidence" value="ECO:0007669"/>
    <property type="project" value="UniProtKB-KW"/>
</dbReference>
<dbReference type="EMBL" id="VSSQ01004276">
    <property type="protein sequence ID" value="MPM24498.1"/>
    <property type="molecule type" value="Genomic_DNA"/>
</dbReference>
<name>A0A644Y993_9ZZZZ</name>
<dbReference type="PANTHER" id="PTHR46098:SF1">
    <property type="entry name" value="TRNA (CYTOSINE(38)-C(5))-METHYLTRANSFERASE"/>
    <property type="match status" value="1"/>
</dbReference>
<dbReference type="AlphaFoldDB" id="A0A644Y993"/>
<dbReference type="PROSITE" id="PS00094">
    <property type="entry name" value="C5_MTASE_1"/>
    <property type="match status" value="1"/>
</dbReference>
<dbReference type="InterPro" id="IPR001525">
    <property type="entry name" value="C5_MeTfrase"/>
</dbReference>
<keyword evidence="2" id="KW-0808">Transferase</keyword>
<evidence type="ECO:0008006" key="5">
    <source>
        <dbReference type="Google" id="ProtNLM"/>
    </source>
</evidence>
<accession>A0A644Y993</accession>
<comment type="caution">
    <text evidence="4">The sequence shown here is derived from an EMBL/GenBank/DDBJ whole genome shotgun (WGS) entry which is preliminary data.</text>
</comment>
<protein>
    <recommendedName>
        <fullName evidence="5">DNA (cytosine-5-)-methyltransferase</fullName>
    </recommendedName>
</protein>
<sequence>MNKIKAITLFSSAGIGELLLNNTDVEVVAANELLEKRAACYRHFYPQVDMFCGDITLDETKNYMISAAKEAKAELLIATPPCQGLSTLGKNKHQIHYEKDKRNYLILSTFDVIDSCDFDYILIENVPTFLDMYFPYENDYFKLEEILNKRYSDKYIIEARVLNAKDYGICQSRPRAIIKLYKHGKSWVWPTEENEIPLVDAIGSLPSLESGEKSNIPWHFAKVQNERAILALRHTPTGKSAIANEFYYPKKEDGTRIKGFHNTFKRMHWDQPCPTRTTFSGSISSHNNVHPGRLLPDGTYSDARVLTLLETFIVSSIPENINFPQGATDTFIRTIIGESIPPKLMKKVIEKIGK</sequence>
<keyword evidence="3" id="KW-0949">S-adenosyl-L-methionine</keyword>
<dbReference type="InterPro" id="IPR050750">
    <property type="entry name" value="C5-MTase"/>
</dbReference>
<dbReference type="Gene3D" id="3.90.120.10">
    <property type="entry name" value="DNA Methylase, subunit A, domain 2"/>
    <property type="match status" value="1"/>
</dbReference>
<organism evidence="4">
    <name type="scientific">bioreactor metagenome</name>
    <dbReference type="NCBI Taxonomy" id="1076179"/>
    <lineage>
        <taxon>unclassified sequences</taxon>
        <taxon>metagenomes</taxon>
        <taxon>ecological metagenomes</taxon>
    </lineage>
</organism>
<evidence type="ECO:0000313" key="4">
    <source>
        <dbReference type="EMBL" id="MPM24498.1"/>
    </source>
</evidence>
<dbReference type="Gene3D" id="3.40.50.150">
    <property type="entry name" value="Vaccinia Virus protein VP39"/>
    <property type="match status" value="1"/>
</dbReference>
<dbReference type="PANTHER" id="PTHR46098">
    <property type="entry name" value="TRNA (CYTOSINE(38)-C(5))-METHYLTRANSFERASE"/>
    <property type="match status" value="1"/>
</dbReference>
<evidence type="ECO:0000256" key="3">
    <source>
        <dbReference type="ARBA" id="ARBA00022691"/>
    </source>
</evidence>
<reference evidence="4" key="1">
    <citation type="submission" date="2019-08" db="EMBL/GenBank/DDBJ databases">
        <authorList>
            <person name="Kucharzyk K."/>
            <person name="Murdoch R.W."/>
            <person name="Higgins S."/>
            <person name="Loffler F."/>
        </authorList>
    </citation>
    <scope>NUCLEOTIDE SEQUENCE</scope>
</reference>
<dbReference type="GO" id="GO:0032259">
    <property type="term" value="P:methylation"/>
    <property type="evidence" value="ECO:0007669"/>
    <property type="project" value="UniProtKB-KW"/>
</dbReference>
<evidence type="ECO:0000256" key="1">
    <source>
        <dbReference type="ARBA" id="ARBA00022603"/>
    </source>
</evidence>
<keyword evidence="1" id="KW-0489">Methyltransferase</keyword>
<dbReference type="SUPFAM" id="SSF53335">
    <property type="entry name" value="S-adenosyl-L-methionine-dependent methyltransferases"/>
    <property type="match status" value="1"/>
</dbReference>
<gene>
    <name evidence="4" type="ORF">SDC9_70981</name>
</gene>
<evidence type="ECO:0000256" key="2">
    <source>
        <dbReference type="ARBA" id="ARBA00022679"/>
    </source>
</evidence>
<dbReference type="PROSITE" id="PS51679">
    <property type="entry name" value="SAM_MT_C5"/>
    <property type="match status" value="1"/>
</dbReference>
<proteinExistence type="predicted"/>
<dbReference type="InterPro" id="IPR018117">
    <property type="entry name" value="C5_DNA_meth_AS"/>
</dbReference>
<dbReference type="Pfam" id="PF00145">
    <property type="entry name" value="DNA_methylase"/>
    <property type="match status" value="1"/>
</dbReference>